<name>A0A0F9HL64_9ZZZZ</name>
<comment type="caution">
    <text evidence="1">The sequence shown here is derived from an EMBL/GenBank/DDBJ whole genome shotgun (WGS) entry which is preliminary data.</text>
</comment>
<organism evidence="1">
    <name type="scientific">marine sediment metagenome</name>
    <dbReference type="NCBI Taxonomy" id="412755"/>
    <lineage>
        <taxon>unclassified sequences</taxon>
        <taxon>metagenomes</taxon>
        <taxon>ecological metagenomes</taxon>
    </lineage>
</organism>
<reference evidence="1" key="1">
    <citation type="journal article" date="2015" name="Nature">
        <title>Complex archaea that bridge the gap between prokaryotes and eukaryotes.</title>
        <authorList>
            <person name="Spang A."/>
            <person name="Saw J.H."/>
            <person name="Jorgensen S.L."/>
            <person name="Zaremba-Niedzwiedzka K."/>
            <person name="Martijn J."/>
            <person name="Lind A.E."/>
            <person name="van Eijk R."/>
            <person name="Schleper C."/>
            <person name="Guy L."/>
            <person name="Ettema T.J."/>
        </authorList>
    </citation>
    <scope>NUCLEOTIDE SEQUENCE</scope>
</reference>
<sequence length="57" mass="6320">PDKRSKSQKFTLGHGGFAFQLVVTRDLLMPREQGKDEISAGGTGYGVRLLSEWLLNN</sequence>
<evidence type="ECO:0000313" key="1">
    <source>
        <dbReference type="EMBL" id="KKM16011.1"/>
    </source>
</evidence>
<gene>
    <name evidence="1" type="ORF">LCGC14_1690200</name>
</gene>
<dbReference type="AlphaFoldDB" id="A0A0F9HL64"/>
<proteinExistence type="predicted"/>
<dbReference type="EMBL" id="LAZR01014773">
    <property type="protein sequence ID" value="KKM16011.1"/>
    <property type="molecule type" value="Genomic_DNA"/>
</dbReference>
<feature type="non-terminal residue" evidence="1">
    <location>
        <position position="1"/>
    </location>
</feature>
<protein>
    <submittedName>
        <fullName evidence="1">Uncharacterized protein</fullName>
    </submittedName>
</protein>
<accession>A0A0F9HL64</accession>